<evidence type="ECO:0000313" key="1">
    <source>
        <dbReference type="EMBL" id="QEL18618.1"/>
    </source>
</evidence>
<dbReference type="AlphaFoldDB" id="A0A5C1AP28"/>
<organism evidence="1 2">
    <name type="scientific">Limnoglobus roseus</name>
    <dbReference type="NCBI Taxonomy" id="2598579"/>
    <lineage>
        <taxon>Bacteria</taxon>
        <taxon>Pseudomonadati</taxon>
        <taxon>Planctomycetota</taxon>
        <taxon>Planctomycetia</taxon>
        <taxon>Gemmatales</taxon>
        <taxon>Gemmataceae</taxon>
        <taxon>Limnoglobus</taxon>
    </lineage>
</organism>
<keyword evidence="2" id="KW-1185">Reference proteome</keyword>
<sequence length="78" mass="8628">MQQLIERLKTEGFLPLAEAAREFEVSPDSIARWHTQGARTPSGEIARLEAVRMPGKLLTSRPAIARFLERIGGVVTAK</sequence>
<gene>
    <name evidence="1" type="ORF">PX52LOC_05651</name>
</gene>
<dbReference type="Proteomes" id="UP000324974">
    <property type="component" value="Chromosome"/>
</dbReference>
<evidence type="ECO:0000313" key="2">
    <source>
        <dbReference type="Proteomes" id="UP000324974"/>
    </source>
</evidence>
<reference evidence="2" key="1">
    <citation type="submission" date="2019-08" db="EMBL/GenBank/DDBJ databases">
        <title>Limnoglobus roseus gen. nov., sp. nov., a novel freshwater planctomycete with a giant genome from the family Gemmataceae.</title>
        <authorList>
            <person name="Kulichevskaya I.S."/>
            <person name="Naumoff D.G."/>
            <person name="Miroshnikov K."/>
            <person name="Ivanova A."/>
            <person name="Philippov D.A."/>
            <person name="Hakobyan A."/>
            <person name="Rijpstra I.C."/>
            <person name="Sinninghe Damste J.S."/>
            <person name="Liesack W."/>
            <person name="Dedysh S.N."/>
        </authorList>
    </citation>
    <scope>NUCLEOTIDE SEQUENCE [LARGE SCALE GENOMIC DNA]</scope>
    <source>
        <strain evidence="2">PX52</strain>
    </source>
</reference>
<proteinExistence type="predicted"/>
<dbReference type="EMBL" id="CP042425">
    <property type="protein sequence ID" value="QEL18618.1"/>
    <property type="molecule type" value="Genomic_DNA"/>
</dbReference>
<protein>
    <submittedName>
        <fullName evidence="1">Uncharacterized protein</fullName>
    </submittedName>
</protein>
<accession>A0A5C1AP28</accession>
<dbReference type="KEGG" id="lrs:PX52LOC_05651"/>
<name>A0A5C1AP28_9BACT</name>